<protein>
    <submittedName>
        <fullName evidence="9">ATP-binding cassette domain-containing protein</fullName>
    </submittedName>
</protein>
<dbReference type="Proteomes" id="UP000462362">
    <property type="component" value="Unassembled WGS sequence"/>
</dbReference>
<name>A0A6I3S4C5_9BURK</name>
<accession>A0A6I3S4C5</accession>
<dbReference type="Pfam" id="PF06472">
    <property type="entry name" value="ABC_membrane_2"/>
    <property type="match status" value="1"/>
</dbReference>
<evidence type="ECO:0000256" key="1">
    <source>
        <dbReference type="ARBA" id="ARBA00004651"/>
    </source>
</evidence>
<keyword evidence="2" id="KW-0813">Transport</keyword>
<dbReference type="SUPFAM" id="SSF52540">
    <property type="entry name" value="P-loop containing nucleoside triphosphate hydrolases"/>
    <property type="match status" value="1"/>
</dbReference>
<dbReference type="PANTHER" id="PTHR11384:SF59">
    <property type="entry name" value="LYSOSOMAL COBALAMIN TRANSPORTER ABCD4"/>
    <property type="match status" value="1"/>
</dbReference>
<keyword evidence="5" id="KW-0547">Nucleotide-binding</keyword>
<comment type="subcellular location">
    <subcellularLocation>
        <location evidence="1">Cell membrane</location>
        <topology evidence="1">Multi-pass membrane protein</topology>
    </subcellularLocation>
</comment>
<dbReference type="GO" id="GO:0005886">
    <property type="term" value="C:plasma membrane"/>
    <property type="evidence" value="ECO:0007669"/>
    <property type="project" value="UniProtKB-SubCell"/>
</dbReference>
<sequence length="572" mass="65402">MFIRRSKEGSFPSFLRETFFTFRQWRMWFLLGVVIAAYLINIKLAVALNDWNGRFYNALQVVNKEEIFSCLYDFILLCSAIILVLVTADYLQGRAALIARRELTHRFFNRWLSENAPFYCLRLENKEPDNPDQRIAEDIRDAVSVFLNLCTSFFNSVLMIGSFSVILWNLSGPLTLFGFSIPGYMFWVCLIYTFLETLITHLIGRKLKRLNFDSQKREADFRSSLLAKRTHAESIAGLKGTSVERLELNGKFSSLLNVLIEILRKKRNLEYFSVGTGQVTHLTPIFFSLPAFFAGTIELGGLMQIRGAFIDVARSLSWIAMSYQQLARFAATYERLSTLHYAIEEINEKHKQTVCYSTSTKGLKADFYLCIPERSQDERLKVKLTLKQGQLTVLQGPSGSGKSSILRVLAGFDRFASGMVESPSQNLWITQQPYLFKETLKANLTYPELPDKVSDSKALALLEKVGLGRLEPFLNHTVDWQHRLSGGEQQRLMLARMLLLKPQVLLLDEATSALDETTAEAMTEMLRLELKNSAILLVTHQSVLVRHADQVLQMKDFYVNTRKKRLCPVSQI</sequence>
<dbReference type="InterPro" id="IPR050835">
    <property type="entry name" value="ABC_transporter_sub-D"/>
</dbReference>
<evidence type="ECO:0000256" key="6">
    <source>
        <dbReference type="ARBA" id="ARBA00022840"/>
    </source>
</evidence>
<evidence type="ECO:0000256" key="5">
    <source>
        <dbReference type="ARBA" id="ARBA00022741"/>
    </source>
</evidence>
<dbReference type="InterPro" id="IPR027417">
    <property type="entry name" value="P-loop_NTPase"/>
</dbReference>
<keyword evidence="7" id="KW-1133">Transmembrane helix</keyword>
<keyword evidence="4" id="KW-0812">Transmembrane</keyword>
<reference evidence="9 10" key="1">
    <citation type="journal article" date="2019" name="Nat. Med.">
        <title>A library of human gut bacterial isolates paired with longitudinal multiomics data enables mechanistic microbiome research.</title>
        <authorList>
            <person name="Poyet M."/>
            <person name="Groussin M."/>
            <person name="Gibbons S.M."/>
            <person name="Avila-Pacheco J."/>
            <person name="Jiang X."/>
            <person name="Kearney S.M."/>
            <person name="Perrotta A.R."/>
            <person name="Berdy B."/>
            <person name="Zhao S."/>
            <person name="Lieberman T.D."/>
            <person name="Swanson P.K."/>
            <person name="Smith M."/>
            <person name="Roesemann S."/>
            <person name="Alexander J.E."/>
            <person name="Rich S.A."/>
            <person name="Livny J."/>
            <person name="Vlamakis H."/>
            <person name="Clish C."/>
            <person name="Bullock K."/>
            <person name="Deik A."/>
            <person name="Scott J."/>
            <person name="Pierce K.A."/>
            <person name="Xavier R.J."/>
            <person name="Alm E.J."/>
        </authorList>
    </citation>
    <scope>NUCLEOTIDE SEQUENCE [LARGE SCALE GENOMIC DNA]</scope>
    <source>
        <strain evidence="9 10">BIOML-A2</strain>
    </source>
</reference>
<dbReference type="InterPro" id="IPR011527">
    <property type="entry name" value="ABC1_TM_dom"/>
</dbReference>
<evidence type="ECO:0000256" key="8">
    <source>
        <dbReference type="ARBA" id="ARBA00023136"/>
    </source>
</evidence>
<dbReference type="PANTHER" id="PTHR11384">
    <property type="entry name" value="ATP-BINDING CASSETTE, SUB-FAMILY D MEMBER"/>
    <property type="match status" value="1"/>
</dbReference>
<keyword evidence="8" id="KW-0472">Membrane</keyword>
<dbReference type="InterPro" id="IPR003593">
    <property type="entry name" value="AAA+_ATPase"/>
</dbReference>
<dbReference type="SUPFAM" id="SSF90123">
    <property type="entry name" value="ABC transporter transmembrane region"/>
    <property type="match status" value="1"/>
</dbReference>
<dbReference type="InterPro" id="IPR017871">
    <property type="entry name" value="ABC_transporter-like_CS"/>
</dbReference>
<evidence type="ECO:0000256" key="3">
    <source>
        <dbReference type="ARBA" id="ARBA00022475"/>
    </source>
</evidence>
<dbReference type="PROSITE" id="PS50893">
    <property type="entry name" value="ABC_TRANSPORTER_2"/>
    <property type="match status" value="1"/>
</dbReference>
<dbReference type="InterPro" id="IPR036640">
    <property type="entry name" value="ABC1_TM_sf"/>
</dbReference>
<evidence type="ECO:0000256" key="4">
    <source>
        <dbReference type="ARBA" id="ARBA00022692"/>
    </source>
</evidence>
<dbReference type="RefSeq" id="WP_149879739.1">
    <property type="nucleotide sequence ID" value="NZ_WNCL01000057.1"/>
</dbReference>
<evidence type="ECO:0000313" key="9">
    <source>
        <dbReference type="EMBL" id="MTU44276.1"/>
    </source>
</evidence>
<evidence type="ECO:0000313" key="10">
    <source>
        <dbReference type="Proteomes" id="UP000462362"/>
    </source>
</evidence>
<dbReference type="GO" id="GO:0140359">
    <property type="term" value="F:ABC-type transporter activity"/>
    <property type="evidence" value="ECO:0007669"/>
    <property type="project" value="InterPro"/>
</dbReference>
<proteinExistence type="predicted"/>
<dbReference type="AlphaFoldDB" id="A0A6I3S4C5"/>
<evidence type="ECO:0000256" key="2">
    <source>
        <dbReference type="ARBA" id="ARBA00022448"/>
    </source>
</evidence>
<dbReference type="Gene3D" id="1.20.1560.10">
    <property type="entry name" value="ABC transporter type 1, transmembrane domain"/>
    <property type="match status" value="1"/>
</dbReference>
<dbReference type="GO" id="GO:0005524">
    <property type="term" value="F:ATP binding"/>
    <property type="evidence" value="ECO:0007669"/>
    <property type="project" value="UniProtKB-KW"/>
</dbReference>
<dbReference type="PROSITE" id="PS00211">
    <property type="entry name" value="ABC_TRANSPORTER_1"/>
    <property type="match status" value="1"/>
</dbReference>
<dbReference type="Pfam" id="PF00005">
    <property type="entry name" value="ABC_tran"/>
    <property type="match status" value="1"/>
</dbReference>
<dbReference type="Gene3D" id="3.40.50.300">
    <property type="entry name" value="P-loop containing nucleotide triphosphate hydrolases"/>
    <property type="match status" value="1"/>
</dbReference>
<dbReference type="InterPro" id="IPR003439">
    <property type="entry name" value="ABC_transporter-like_ATP-bd"/>
</dbReference>
<keyword evidence="3" id="KW-1003">Cell membrane</keyword>
<comment type="caution">
    <text evidence="9">The sequence shown here is derived from an EMBL/GenBank/DDBJ whole genome shotgun (WGS) entry which is preliminary data.</text>
</comment>
<dbReference type="GO" id="GO:0016887">
    <property type="term" value="F:ATP hydrolysis activity"/>
    <property type="evidence" value="ECO:0007669"/>
    <property type="project" value="InterPro"/>
</dbReference>
<evidence type="ECO:0000256" key="7">
    <source>
        <dbReference type="ARBA" id="ARBA00022989"/>
    </source>
</evidence>
<dbReference type="EMBL" id="WNCL01000057">
    <property type="protein sequence ID" value="MTU44276.1"/>
    <property type="molecule type" value="Genomic_DNA"/>
</dbReference>
<keyword evidence="6 9" id="KW-0067">ATP-binding</keyword>
<organism evidence="9 10">
    <name type="scientific">Parasutterella excrementihominis</name>
    <dbReference type="NCBI Taxonomy" id="487175"/>
    <lineage>
        <taxon>Bacteria</taxon>
        <taxon>Pseudomonadati</taxon>
        <taxon>Pseudomonadota</taxon>
        <taxon>Betaproteobacteria</taxon>
        <taxon>Burkholderiales</taxon>
        <taxon>Sutterellaceae</taxon>
        <taxon>Parasutterella</taxon>
    </lineage>
</organism>
<dbReference type="SMART" id="SM00382">
    <property type="entry name" value="AAA"/>
    <property type="match status" value="1"/>
</dbReference>
<gene>
    <name evidence="9" type="ORF">GMD42_11825</name>
</gene>
<dbReference type="PROSITE" id="PS50929">
    <property type="entry name" value="ABC_TM1F"/>
    <property type="match status" value="1"/>
</dbReference>